<sequence length="128" mass="14740">MNQNRHSCSSCGQMPQWGQQQCGCGQVSPWQQPPAQPIVCPPQYRMRDSFLPRMQPVIHPIVNVNREHIVNVPQHFWTETNRNVVVNPPQQAFPMQQGGFQQPFGQQFGQPFGQQQFGQQQFFPGQPR</sequence>
<protein>
    <recommendedName>
        <fullName evidence="4">Spore coat protein</fullName>
    </recommendedName>
</protein>
<evidence type="ECO:0000256" key="1">
    <source>
        <dbReference type="SAM" id="MobiDB-lite"/>
    </source>
</evidence>
<keyword evidence="3" id="KW-1185">Reference proteome</keyword>
<organism evidence="2 3">
    <name type="scientific">Psychrobacillus soli</name>
    <dbReference type="NCBI Taxonomy" id="1543965"/>
    <lineage>
        <taxon>Bacteria</taxon>
        <taxon>Bacillati</taxon>
        <taxon>Bacillota</taxon>
        <taxon>Bacilli</taxon>
        <taxon>Bacillales</taxon>
        <taxon>Bacillaceae</taxon>
        <taxon>Psychrobacillus</taxon>
    </lineage>
</organism>
<reference evidence="2 3" key="1">
    <citation type="submission" date="2019-05" db="EMBL/GenBank/DDBJ databases">
        <title>Psychrobacillus vulpis sp. nov., a new species isolated from feces of a red fox that inhabits in The Tablas de Daimiel Natural Park, Albacete, Spain.</title>
        <authorList>
            <person name="Rodriguez M."/>
            <person name="Reina J.C."/>
            <person name="Bejar V."/>
            <person name="Llamas I."/>
        </authorList>
    </citation>
    <scope>NUCLEOTIDE SEQUENCE [LARGE SCALE GENOMIC DNA]</scope>
    <source>
        <strain evidence="2 3">NHI-2</strain>
    </source>
</reference>
<accession>A0A544TIJ8</accession>
<dbReference type="OrthoDB" id="1799558at2"/>
<evidence type="ECO:0000313" key="3">
    <source>
        <dbReference type="Proteomes" id="UP000318937"/>
    </source>
</evidence>
<name>A0A544TIJ8_9BACI</name>
<feature type="region of interest" description="Disordered" evidence="1">
    <location>
        <begin position="90"/>
        <end position="128"/>
    </location>
</feature>
<gene>
    <name evidence="2" type="ORF">FG383_05820</name>
</gene>
<dbReference type="Proteomes" id="UP000318937">
    <property type="component" value="Unassembled WGS sequence"/>
</dbReference>
<dbReference type="EMBL" id="VDGG01000009">
    <property type="protein sequence ID" value="TQR17276.1"/>
    <property type="molecule type" value="Genomic_DNA"/>
</dbReference>
<dbReference type="AlphaFoldDB" id="A0A544TIJ8"/>
<evidence type="ECO:0008006" key="4">
    <source>
        <dbReference type="Google" id="ProtNLM"/>
    </source>
</evidence>
<evidence type="ECO:0000313" key="2">
    <source>
        <dbReference type="EMBL" id="TQR17276.1"/>
    </source>
</evidence>
<comment type="caution">
    <text evidence="2">The sequence shown here is derived from an EMBL/GenBank/DDBJ whole genome shotgun (WGS) entry which is preliminary data.</text>
</comment>
<dbReference type="RefSeq" id="WP_142605892.1">
    <property type="nucleotide sequence ID" value="NZ_VDGG01000009.1"/>
</dbReference>
<proteinExistence type="predicted"/>